<dbReference type="AlphaFoldDB" id="A0AA50AI95"/>
<evidence type="ECO:0000256" key="4">
    <source>
        <dbReference type="ARBA" id="ARBA00023125"/>
    </source>
</evidence>
<dbReference type="GO" id="GO:0035329">
    <property type="term" value="P:hippo signaling"/>
    <property type="evidence" value="ECO:0007669"/>
    <property type="project" value="InterPro"/>
</dbReference>
<dbReference type="GO" id="GO:0005634">
    <property type="term" value="C:nucleus"/>
    <property type="evidence" value="ECO:0007669"/>
    <property type="project" value="UniProtKB-SubCell"/>
</dbReference>
<feature type="DNA-binding region" description="TEA" evidence="8">
    <location>
        <begin position="39"/>
        <end position="115"/>
    </location>
</feature>
<dbReference type="GO" id="GO:0000981">
    <property type="term" value="F:DNA-binding transcription factor activity, RNA polymerase II-specific"/>
    <property type="evidence" value="ECO:0007669"/>
    <property type="project" value="TreeGrafter"/>
</dbReference>
<feature type="domain" description="TEA" evidence="10">
    <location>
        <begin position="39"/>
        <end position="115"/>
    </location>
</feature>
<evidence type="ECO:0000256" key="7">
    <source>
        <dbReference type="PIRNR" id="PIRNR002603"/>
    </source>
</evidence>
<dbReference type="PIRSF" id="PIRSF002603">
    <property type="entry name" value="TEF"/>
    <property type="match status" value="1"/>
</dbReference>
<feature type="region of interest" description="Disordered" evidence="9">
    <location>
        <begin position="1"/>
        <end position="46"/>
    </location>
</feature>
<dbReference type="GO" id="GO:0005667">
    <property type="term" value="C:transcription regulator complex"/>
    <property type="evidence" value="ECO:0007669"/>
    <property type="project" value="TreeGrafter"/>
</dbReference>
<dbReference type="GO" id="GO:0048568">
    <property type="term" value="P:embryonic organ development"/>
    <property type="evidence" value="ECO:0007669"/>
    <property type="project" value="TreeGrafter"/>
</dbReference>
<reference evidence="11" key="1">
    <citation type="submission" date="2023-04" db="EMBL/GenBank/DDBJ databases">
        <authorList>
            <person name="Mikhailov K."/>
            <person name="Lyupina Y."/>
        </authorList>
    </citation>
    <scope>NUCLEOTIDE SEQUENCE</scope>
</reference>
<evidence type="ECO:0000256" key="6">
    <source>
        <dbReference type="ARBA" id="ARBA00023242"/>
    </source>
</evidence>
<dbReference type="InterPro" id="IPR000818">
    <property type="entry name" value="TEA/ATTS_dom"/>
</dbReference>
<evidence type="ECO:0000256" key="9">
    <source>
        <dbReference type="SAM" id="MobiDB-lite"/>
    </source>
</evidence>
<dbReference type="PROSITE" id="PS51088">
    <property type="entry name" value="TEA_2"/>
    <property type="match status" value="1"/>
</dbReference>
<sequence>MANGMGWPAGKEGNPPPQLPPEEDSSLSNREGGPSSDSGSDGEGVWPADVEKAFQEALIRYPACGRRKIISSAEGKMYGRNELIARYIEEKTGKARSRKQVSSHIQVLARKKSRELQGQIKDPHMKERAVKALACMSSAQIMSGVHHSTLGSPVIPVPPALLSPGPLVANTELTQFAGSLIVSEMFSNSPPLPVSGLLSHGLENYPFAPQMPTLVPPTASYFRPMTAEPLDLVVPRGAHSLGWANPGWATEESADLPLKLMELTVSVEEEETAEKAGDLQRHVIVSITPIEYLFNRDSPLETIQLDCICGKFQEERGGLRDLFDKGPRDRFFVVKVWPDLNSPLVEDLNALFAVTTQFQSLHDFHSIQCSTKVQSFEKVVLEKVETERPQYQAGRFLYRMIRSPMCEYMVGFTQRLKPFAEKFNMQCFLDCFTILQVVTVRETCETLLCLAYIFDESLQRSMSRWRFYRLV</sequence>
<dbReference type="EMBL" id="OQ877040">
    <property type="protein sequence ID" value="WLO57497.1"/>
    <property type="molecule type" value="mRNA"/>
</dbReference>
<keyword evidence="6 7" id="KW-0539">Nucleus</keyword>
<dbReference type="PRINTS" id="PR00065">
    <property type="entry name" value="TEADOMAIN"/>
</dbReference>
<dbReference type="Gene3D" id="2.70.50.80">
    <property type="match status" value="1"/>
</dbReference>
<keyword evidence="4 7" id="KW-0238">DNA-binding</keyword>
<keyword evidence="5 7" id="KW-0804">Transcription</keyword>
<evidence type="ECO:0000313" key="11">
    <source>
        <dbReference type="EMBL" id="WLO57497.1"/>
    </source>
</evidence>
<dbReference type="Gene3D" id="6.10.20.40">
    <property type="entry name" value="TEA/ATTS domain"/>
    <property type="match status" value="1"/>
</dbReference>
<dbReference type="InterPro" id="IPR038096">
    <property type="entry name" value="TEA/ATTS_sf"/>
</dbReference>
<dbReference type="SMART" id="SM00426">
    <property type="entry name" value="TEA"/>
    <property type="match status" value="1"/>
</dbReference>
<organism evidence="11">
    <name type="scientific">Halisarca dujardinii</name>
    <name type="common">Dujardin's slime sponge</name>
    <dbReference type="NCBI Taxonomy" id="2583056"/>
    <lineage>
        <taxon>Eukaryota</taxon>
        <taxon>Metazoa</taxon>
        <taxon>Porifera</taxon>
        <taxon>Demospongiae</taxon>
        <taxon>Verongimorpha</taxon>
        <taxon>Chondrillida</taxon>
        <taxon>Halisarcidae</taxon>
        <taxon>Halisarca</taxon>
    </lineage>
</organism>
<keyword evidence="3 7" id="KW-0805">Transcription regulation</keyword>
<evidence type="ECO:0000256" key="8">
    <source>
        <dbReference type="PROSITE-ProRule" id="PRU00505"/>
    </source>
</evidence>
<protein>
    <submittedName>
        <fullName evidence="11">TEAD conserved 2</fullName>
    </submittedName>
</protein>
<dbReference type="Pfam" id="PF01285">
    <property type="entry name" value="TEA"/>
    <property type="match status" value="1"/>
</dbReference>
<dbReference type="PANTHER" id="PTHR11834">
    <property type="entry name" value="TRANSCRIPTIONAL ENHANCER FACTOR TEF RELATED"/>
    <property type="match status" value="1"/>
</dbReference>
<proteinExistence type="evidence at transcript level"/>
<keyword evidence="2" id="KW-0217">Developmental protein</keyword>
<dbReference type="Pfam" id="PF17725">
    <property type="entry name" value="YBD"/>
    <property type="match status" value="1"/>
</dbReference>
<dbReference type="PANTHER" id="PTHR11834:SF0">
    <property type="entry name" value="PROTEIN SCALLOPED"/>
    <property type="match status" value="1"/>
</dbReference>
<evidence type="ECO:0000259" key="10">
    <source>
        <dbReference type="PROSITE" id="PS51088"/>
    </source>
</evidence>
<evidence type="ECO:0000256" key="3">
    <source>
        <dbReference type="ARBA" id="ARBA00023015"/>
    </source>
</evidence>
<evidence type="ECO:0000256" key="1">
    <source>
        <dbReference type="ARBA" id="ARBA00004123"/>
    </source>
</evidence>
<comment type="subcellular location">
    <subcellularLocation>
        <location evidence="1 7">Nucleus</location>
    </subcellularLocation>
</comment>
<dbReference type="InterPro" id="IPR041086">
    <property type="entry name" value="YBD"/>
</dbReference>
<name>A0AA50AI95_HALDU</name>
<dbReference type="FunFam" id="2.70.50.80:FF:000005">
    <property type="entry name" value="Transcription enhancer factor-like protein egl-44"/>
    <property type="match status" value="1"/>
</dbReference>
<evidence type="ECO:0000256" key="2">
    <source>
        <dbReference type="ARBA" id="ARBA00022473"/>
    </source>
</evidence>
<evidence type="ECO:0000256" key="5">
    <source>
        <dbReference type="ARBA" id="ARBA00023163"/>
    </source>
</evidence>
<accession>A0AA50AI95</accession>
<dbReference type="GO" id="GO:0000978">
    <property type="term" value="F:RNA polymerase II cis-regulatory region sequence-specific DNA binding"/>
    <property type="evidence" value="ECO:0007669"/>
    <property type="project" value="TreeGrafter"/>
</dbReference>
<dbReference type="InterPro" id="IPR016361">
    <property type="entry name" value="TEF_metazoa"/>
</dbReference>
<dbReference type="InterPro" id="IPR050937">
    <property type="entry name" value="TEC1_TEAD_TF"/>
</dbReference>